<name>I3WUD4_9CAUD</name>
<dbReference type="EMBL" id="JQ698665">
    <property type="protein sequence ID" value="AFL46605.1"/>
    <property type="molecule type" value="Genomic_DNA"/>
</dbReference>
<evidence type="ECO:0000313" key="1">
    <source>
        <dbReference type="EMBL" id="AFL46605.1"/>
    </source>
</evidence>
<keyword evidence="2" id="KW-1185">Reference proteome</keyword>
<organism evidence="1 2">
    <name type="scientific">Mycobacterium phage Nepal</name>
    <dbReference type="NCBI Taxonomy" id="2927981"/>
    <lineage>
        <taxon>Viruses</taxon>
        <taxon>Duplodnaviria</taxon>
        <taxon>Heunggongvirae</taxon>
        <taxon>Uroviricota</taxon>
        <taxon>Caudoviricetes</taxon>
        <taxon>Fromanvirus</taxon>
        <taxon>Fromanvirus nepal</taxon>
    </lineage>
</organism>
<dbReference type="Proteomes" id="UP000006066">
    <property type="component" value="Segment"/>
</dbReference>
<proteinExistence type="predicted"/>
<sequence length="126" mass="13662">MRQALGTEDAPSSVLTRLRMRMRCGSGSTGLRIEGMAELRDRADVPGSKLAFDVDRIDGSGSSSSDASRLRGSIARRMMAGISLRWSRCSRSISWFEGVVIGPLPRRDRSTGAVYREAGARRSAGL</sequence>
<evidence type="ECO:0000313" key="2">
    <source>
        <dbReference type="Proteomes" id="UP000006066"/>
    </source>
</evidence>
<gene>
    <name evidence="1" type="ORF">NEPAL_99</name>
</gene>
<accession>I3WUD4</accession>
<reference evidence="2" key="1">
    <citation type="submission" date="2012-02" db="EMBL/GenBank/DDBJ databases">
        <authorList>
            <person name="Bajgain P."/>
            <person name="Fisher J.N.B."/>
            <person name="Lunt B.L."/>
            <person name="Sheflo M.A."/>
            <person name="Brighton A.K."/>
            <person name="Adawi E.C."/>
            <person name="Christiansen M.R."/>
            <person name="Ferguson N.C."/>
            <person name="Gardner A.V."/>
            <person name="Irons D.L."/>
            <person name="Jensen J."/>
            <person name="Kennedy A."/>
            <person name="Lloyd J.S."/>
            <person name="Marlow S."/>
            <person name="Mason S.J."/>
            <person name="McCord T.M."/>
            <person name="Merrill B.D."/>
            <person name="Nelson E.P."/>
            <person name="Norton C.S."/>
            <person name="Pettersson S.M."/>
            <person name="Poe D.E."/>
            <person name="Russell R.C."/>
            <person name="Smith T.C."/>
            <person name="Sullivan S."/>
            <person name="Williams K.R."/>
            <person name="Burnett S.H."/>
            <person name="Breakwell D.P."/>
            <person name="Grose J.H."/>
        </authorList>
    </citation>
    <scope>NUCLEOTIDE SEQUENCE [LARGE SCALE GENOMIC DNA]</scope>
</reference>
<protein>
    <submittedName>
        <fullName evidence="1">Uncharacterized protein</fullName>
    </submittedName>
</protein>